<proteinExistence type="predicted"/>
<evidence type="ECO:0000259" key="3">
    <source>
        <dbReference type="PROSITE" id="PS51025"/>
    </source>
</evidence>
<evidence type="ECO:0000256" key="2">
    <source>
        <dbReference type="SAM" id="MobiDB-lite"/>
    </source>
</evidence>
<dbReference type="SUPFAM" id="SSF101233">
    <property type="entry name" value="PWI domain"/>
    <property type="match status" value="1"/>
</dbReference>
<feature type="domain" description="PWI" evidence="3">
    <location>
        <begin position="28"/>
        <end position="126"/>
    </location>
</feature>
<dbReference type="EMBL" id="CAJVPV010009518">
    <property type="protein sequence ID" value="CAG8642269.1"/>
    <property type="molecule type" value="Genomic_DNA"/>
</dbReference>
<feature type="compositionally biased region" description="Basic residues" evidence="2">
    <location>
        <begin position="194"/>
        <end position="203"/>
    </location>
</feature>
<name>A0A9N9DP94_9GLOM</name>
<dbReference type="PANTHER" id="PTHR23148:SF0">
    <property type="entry name" value="SERINE_ARGININE REPETITIVE MATRIX PROTEIN 1"/>
    <property type="match status" value="1"/>
</dbReference>
<dbReference type="GO" id="GO:0003723">
    <property type="term" value="F:RNA binding"/>
    <property type="evidence" value="ECO:0007669"/>
    <property type="project" value="TreeGrafter"/>
</dbReference>
<dbReference type="SMART" id="SM00311">
    <property type="entry name" value="PWI"/>
    <property type="match status" value="1"/>
</dbReference>
<keyword evidence="1" id="KW-0507">mRNA processing</keyword>
<dbReference type="OrthoDB" id="163257at2759"/>
<dbReference type="InterPro" id="IPR052225">
    <property type="entry name" value="Ser/Arg_repetitive_matrix"/>
</dbReference>
<evidence type="ECO:0000313" key="5">
    <source>
        <dbReference type="Proteomes" id="UP000789342"/>
    </source>
</evidence>
<comment type="caution">
    <text evidence="4">The sequence shown here is derived from an EMBL/GenBank/DDBJ whole genome shotgun (WGS) entry which is preliminary data.</text>
</comment>
<reference evidence="4" key="1">
    <citation type="submission" date="2021-06" db="EMBL/GenBank/DDBJ databases">
        <authorList>
            <person name="Kallberg Y."/>
            <person name="Tangrot J."/>
            <person name="Rosling A."/>
        </authorList>
    </citation>
    <scope>NUCLEOTIDE SEQUENCE</scope>
    <source>
        <strain evidence="4">CL551</strain>
    </source>
</reference>
<protein>
    <submittedName>
        <fullName evidence="4">15837_t:CDS:1</fullName>
    </submittedName>
</protein>
<dbReference type="PROSITE" id="PS51025">
    <property type="entry name" value="PWI"/>
    <property type="match status" value="1"/>
</dbReference>
<evidence type="ECO:0000256" key="1">
    <source>
        <dbReference type="ARBA" id="ARBA00022664"/>
    </source>
</evidence>
<feature type="compositionally biased region" description="Basic and acidic residues" evidence="2">
    <location>
        <begin position="164"/>
        <end position="193"/>
    </location>
</feature>
<dbReference type="InterPro" id="IPR036483">
    <property type="entry name" value="PWI_dom_sf"/>
</dbReference>
<dbReference type="Gene3D" id="1.20.1390.10">
    <property type="entry name" value="PWI domain"/>
    <property type="match status" value="1"/>
</dbReference>
<dbReference type="GO" id="GO:0005681">
    <property type="term" value="C:spliceosomal complex"/>
    <property type="evidence" value="ECO:0007669"/>
    <property type="project" value="TreeGrafter"/>
</dbReference>
<feature type="compositionally biased region" description="Basic and acidic residues" evidence="2">
    <location>
        <begin position="308"/>
        <end position="330"/>
    </location>
</feature>
<dbReference type="InterPro" id="IPR002483">
    <property type="entry name" value="PWI_dom"/>
</dbReference>
<feature type="region of interest" description="Disordered" evidence="2">
    <location>
        <begin position="164"/>
        <end position="343"/>
    </location>
</feature>
<feature type="compositionally biased region" description="Basic residues" evidence="2">
    <location>
        <begin position="268"/>
        <end position="277"/>
    </location>
</feature>
<gene>
    <name evidence="4" type="ORF">AMORRO_LOCUS9571</name>
</gene>
<keyword evidence="5" id="KW-1185">Reference proteome</keyword>
<dbReference type="GO" id="GO:0048024">
    <property type="term" value="P:regulation of mRNA splicing, via spliceosome"/>
    <property type="evidence" value="ECO:0007669"/>
    <property type="project" value="TreeGrafter"/>
</dbReference>
<sequence length="361" mass="43362">MGDGGFFKGTSLEQDSRFSDKQKKLLKSMNFPIEFNRKVDVKKVNMSVIKPWIAQKIVDLLGGEDEVVVNYVFGLLEEPDLDPRMMQINLTGFLEKNAPIFVTELWNLLLSAQDSESGIPNIFLEQKMKEIREKKEEDERIMKEIRRRRENEEEERTKLREIREKERREERERRDRDNKSARHPSRSRDDDRHRRISHRPRSRSKSDDNRHQRRYHRRSRSRSRDRSRERVARERSRERSRDRRRHKGHRHNSRSRSRESRRHEERKQRHKSRSSRSKSRERDDTSKRRRLSKEIVTKPSGLVSHTPSPERNHRPEINTSEDDSKKRTVESTEGVDSAAAVESEQLEQLRAKAFESMKGRK</sequence>
<dbReference type="Proteomes" id="UP000789342">
    <property type="component" value="Unassembled WGS sequence"/>
</dbReference>
<feature type="compositionally biased region" description="Basic and acidic residues" evidence="2">
    <location>
        <begin position="222"/>
        <end position="241"/>
    </location>
</feature>
<feature type="compositionally biased region" description="Basic residues" evidence="2">
    <location>
        <begin position="211"/>
        <end position="221"/>
    </location>
</feature>
<feature type="compositionally biased region" description="Basic residues" evidence="2">
    <location>
        <begin position="242"/>
        <end position="255"/>
    </location>
</feature>
<dbReference type="GO" id="GO:0006397">
    <property type="term" value="P:mRNA processing"/>
    <property type="evidence" value="ECO:0007669"/>
    <property type="project" value="UniProtKB-KW"/>
</dbReference>
<dbReference type="PANTHER" id="PTHR23148">
    <property type="entry name" value="SERINE/ARGININE REGULATED NUCLEAR MATRIX PROTEIN"/>
    <property type="match status" value="1"/>
</dbReference>
<evidence type="ECO:0000313" key="4">
    <source>
        <dbReference type="EMBL" id="CAG8642269.1"/>
    </source>
</evidence>
<feature type="compositionally biased region" description="Basic and acidic residues" evidence="2">
    <location>
        <begin position="278"/>
        <end position="296"/>
    </location>
</feature>
<organism evidence="4 5">
    <name type="scientific">Acaulospora morrowiae</name>
    <dbReference type="NCBI Taxonomy" id="94023"/>
    <lineage>
        <taxon>Eukaryota</taxon>
        <taxon>Fungi</taxon>
        <taxon>Fungi incertae sedis</taxon>
        <taxon>Mucoromycota</taxon>
        <taxon>Glomeromycotina</taxon>
        <taxon>Glomeromycetes</taxon>
        <taxon>Diversisporales</taxon>
        <taxon>Acaulosporaceae</taxon>
        <taxon>Acaulospora</taxon>
    </lineage>
</organism>
<accession>A0A9N9DP94</accession>
<dbReference type="AlphaFoldDB" id="A0A9N9DP94"/>
<dbReference type="Pfam" id="PF01480">
    <property type="entry name" value="PWI"/>
    <property type="match status" value="1"/>
</dbReference>
<feature type="compositionally biased region" description="Basic and acidic residues" evidence="2">
    <location>
        <begin position="256"/>
        <end position="267"/>
    </location>
</feature>